<sequence>MRKQLVVALIFSISAFVFAQKKELKTVEKAIKGEKYTEAKAALKQAEALMSSMDDKTKSKFYYLSAQVLNAGGTGSIADTDAALVNLDKVKIGYSAEVNLLKQEIANALLLKGNKAYEKKDFSKASVFFEKSYRVTERDTVFLYYAAATAVNVSELDRALSLYEELKKVGYTGIATQYVAFNVEKQEEEVFSNKNMRDLSVKTKTHIKPSERVLESKKPEIVKNIALIYVNKGDNEKAIAAMKEARAESPNDINLLLSEANVHYKMGNTDEFKKLLEQATQMDPKNPELQYNLGVIATESNQNEEAKGYYEKAVELDPNYINAYINLASLVLSKEEAMIEEMNNLGTSKADNKRYDELRDQRQALYKEAVPYLTKALEIDSKNLSAAKTLMNIYSILGETDKHKSLKETVATLEAEGAN</sequence>
<dbReference type="PROSITE" id="PS50005">
    <property type="entry name" value="TPR"/>
    <property type="match status" value="2"/>
</dbReference>
<feature type="repeat" description="TPR" evidence="3">
    <location>
        <begin position="287"/>
        <end position="320"/>
    </location>
</feature>
<dbReference type="PANTHER" id="PTHR45586:SF1">
    <property type="entry name" value="LIPOPOLYSACCHARIDE ASSEMBLY PROTEIN B"/>
    <property type="match status" value="1"/>
</dbReference>
<dbReference type="Gene3D" id="1.25.40.10">
    <property type="entry name" value="Tetratricopeptide repeat domain"/>
    <property type="match status" value="2"/>
</dbReference>
<name>A0ABT8WDV7_9FLAO</name>
<keyword evidence="4" id="KW-0732">Signal</keyword>
<dbReference type="InterPro" id="IPR051012">
    <property type="entry name" value="CellSynth/LPSAsmb/PSIAsmb"/>
</dbReference>
<evidence type="ECO:0000256" key="1">
    <source>
        <dbReference type="ARBA" id="ARBA00022737"/>
    </source>
</evidence>
<accession>A0ABT8WDV7</accession>
<dbReference type="InterPro" id="IPR011990">
    <property type="entry name" value="TPR-like_helical_dom_sf"/>
</dbReference>
<keyword evidence="1" id="KW-0677">Repeat</keyword>
<dbReference type="PANTHER" id="PTHR45586">
    <property type="entry name" value="TPR REPEAT-CONTAINING PROTEIN PA4667"/>
    <property type="match status" value="1"/>
</dbReference>
<dbReference type="InterPro" id="IPR019734">
    <property type="entry name" value="TPR_rpt"/>
</dbReference>
<dbReference type="Pfam" id="PF14559">
    <property type="entry name" value="TPR_19"/>
    <property type="match status" value="1"/>
</dbReference>
<dbReference type="SUPFAM" id="SSF48452">
    <property type="entry name" value="TPR-like"/>
    <property type="match status" value="2"/>
</dbReference>
<feature type="signal peptide" evidence="4">
    <location>
        <begin position="1"/>
        <end position="19"/>
    </location>
</feature>
<dbReference type="RefSeq" id="WP_303279060.1">
    <property type="nucleotide sequence ID" value="NZ_JAUOEK010000152.1"/>
</dbReference>
<dbReference type="EMBL" id="JAUOEK010000152">
    <property type="protein sequence ID" value="MDO5971344.1"/>
    <property type="molecule type" value="Genomic_DNA"/>
</dbReference>
<dbReference type="Proteomes" id="UP001176883">
    <property type="component" value="Unassembled WGS sequence"/>
</dbReference>
<organism evidence="5 6">
    <name type="scientific">Flavivirga aquimarina</name>
    <dbReference type="NCBI Taxonomy" id="2027862"/>
    <lineage>
        <taxon>Bacteria</taxon>
        <taxon>Pseudomonadati</taxon>
        <taxon>Bacteroidota</taxon>
        <taxon>Flavobacteriia</taxon>
        <taxon>Flavobacteriales</taxon>
        <taxon>Flavobacteriaceae</taxon>
        <taxon>Flavivirga</taxon>
    </lineage>
</organism>
<dbReference type="PROSITE" id="PS50293">
    <property type="entry name" value="TPR_REGION"/>
    <property type="match status" value="1"/>
</dbReference>
<evidence type="ECO:0000256" key="3">
    <source>
        <dbReference type="PROSITE-ProRule" id="PRU00339"/>
    </source>
</evidence>
<evidence type="ECO:0000313" key="6">
    <source>
        <dbReference type="Proteomes" id="UP001176883"/>
    </source>
</evidence>
<gene>
    <name evidence="5" type="ORF">Q4Q35_16175</name>
</gene>
<evidence type="ECO:0000256" key="2">
    <source>
        <dbReference type="ARBA" id="ARBA00022803"/>
    </source>
</evidence>
<feature type="chain" id="PRO_5046509524" evidence="4">
    <location>
        <begin position="20"/>
        <end position="419"/>
    </location>
</feature>
<evidence type="ECO:0000256" key="4">
    <source>
        <dbReference type="SAM" id="SignalP"/>
    </source>
</evidence>
<evidence type="ECO:0000313" key="5">
    <source>
        <dbReference type="EMBL" id="MDO5971344.1"/>
    </source>
</evidence>
<protein>
    <submittedName>
        <fullName evidence="5">Tetratricopeptide repeat protein</fullName>
    </submittedName>
</protein>
<proteinExistence type="predicted"/>
<dbReference type="SMART" id="SM00028">
    <property type="entry name" value="TPR"/>
    <property type="match status" value="5"/>
</dbReference>
<reference evidence="5" key="1">
    <citation type="submission" date="2023-07" db="EMBL/GenBank/DDBJ databases">
        <title>Two novel species in the genus Flavivirga.</title>
        <authorList>
            <person name="Kwon K."/>
        </authorList>
    </citation>
    <scope>NUCLEOTIDE SEQUENCE</scope>
    <source>
        <strain evidence="5">KCTC 52353</strain>
    </source>
</reference>
<feature type="repeat" description="TPR" evidence="3">
    <location>
        <begin position="219"/>
        <end position="252"/>
    </location>
</feature>
<comment type="caution">
    <text evidence="5">The sequence shown here is derived from an EMBL/GenBank/DDBJ whole genome shotgun (WGS) entry which is preliminary data.</text>
</comment>
<keyword evidence="2 3" id="KW-0802">TPR repeat</keyword>
<keyword evidence="6" id="KW-1185">Reference proteome</keyword>